<gene>
    <name evidence="1" type="ORF">E3N88_29795</name>
</gene>
<proteinExistence type="predicted"/>
<keyword evidence="2" id="KW-1185">Reference proteome</keyword>
<dbReference type="AlphaFoldDB" id="A0A5N6MKK0"/>
<comment type="caution">
    <text evidence="1">The sequence shown here is derived from an EMBL/GenBank/DDBJ whole genome shotgun (WGS) entry which is preliminary data.</text>
</comment>
<organism evidence="1 2">
    <name type="scientific">Mikania micrantha</name>
    <name type="common">bitter vine</name>
    <dbReference type="NCBI Taxonomy" id="192012"/>
    <lineage>
        <taxon>Eukaryota</taxon>
        <taxon>Viridiplantae</taxon>
        <taxon>Streptophyta</taxon>
        <taxon>Embryophyta</taxon>
        <taxon>Tracheophyta</taxon>
        <taxon>Spermatophyta</taxon>
        <taxon>Magnoliopsida</taxon>
        <taxon>eudicotyledons</taxon>
        <taxon>Gunneridae</taxon>
        <taxon>Pentapetalae</taxon>
        <taxon>asterids</taxon>
        <taxon>campanulids</taxon>
        <taxon>Asterales</taxon>
        <taxon>Asteraceae</taxon>
        <taxon>Asteroideae</taxon>
        <taxon>Heliantheae alliance</taxon>
        <taxon>Eupatorieae</taxon>
        <taxon>Mikania</taxon>
    </lineage>
</organism>
<dbReference type="Proteomes" id="UP000326396">
    <property type="component" value="Linkage Group LG5"/>
</dbReference>
<protein>
    <submittedName>
        <fullName evidence="1">Uncharacterized protein</fullName>
    </submittedName>
</protein>
<sequence length="121" mass="13639">MSEKGLPMTAGFTINVQNLLRTGGASEDVAFGRSLRTKKFFRRDLLPMYKVYTVGSTTSEISEAMKTPSSEEYLQNIMLPKLMYRKSISSEGNSSSEVLDLPTKEEIMLPKTKPIFYQKIS</sequence>
<reference evidence="1 2" key="1">
    <citation type="submission" date="2019-05" db="EMBL/GenBank/DDBJ databases">
        <title>Mikania micrantha, genome provides insights into the molecular mechanism of rapid growth.</title>
        <authorList>
            <person name="Liu B."/>
        </authorList>
    </citation>
    <scope>NUCLEOTIDE SEQUENCE [LARGE SCALE GENOMIC DNA]</scope>
    <source>
        <strain evidence="1">NLD-2019</strain>
        <tissue evidence="1">Leaf</tissue>
    </source>
</reference>
<accession>A0A5N6MKK0</accession>
<name>A0A5N6MKK0_9ASTR</name>
<evidence type="ECO:0000313" key="2">
    <source>
        <dbReference type="Proteomes" id="UP000326396"/>
    </source>
</evidence>
<dbReference type="EMBL" id="SZYD01000015">
    <property type="protein sequence ID" value="KAD3640572.1"/>
    <property type="molecule type" value="Genomic_DNA"/>
</dbReference>
<evidence type="ECO:0000313" key="1">
    <source>
        <dbReference type="EMBL" id="KAD3640572.1"/>
    </source>
</evidence>